<comment type="caution">
    <text evidence="2">The sequence shown here is derived from an EMBL/GenBank/DDBJ whole genome shotgun (WGS) entry which is preliminary data.</text>
</comment>
<dbReference type="Pfam" id="PF01381">
    <property type="entry name" value="HTH_3"/>
    <property type="match status" value="1"/>
</dbReference>
<proteinExistence type="predicted"/>
<dbReference type="EMBL" id="QVIA01000002">
    <property type="protein sequence ID" value="RGC35143.1"/>
    <property type="molecule type" value="Genomic_DNA"/>
</dbReference>
<protein>
    <submittedName>
        <fullName evidence="2">XRE family transcriptional regulator</fullName>
    </submittedName>
</protein>
<gene>
    <name evidence="2" type="ORF">DWX41_02865</name>
</gene>
<dbReference type="RefSeq" id="WP_117440621.1">
    <property type="nucleotide sequence ID" value="NZ_QVIA01000002.1"/>
</dbReference>
<dbReference type="GO" id="GO:0003677">
    <property type="term" value="F:DNA binding"/>
    <property type="evidence" value="ECO:0007669"/>
    <property type="project" value="InterPro"/>
</dbReference>
<evidence type="ECO:0000313" key="2">
    <source>
        <dbReference type="EMBL" id="RGC35143.1"/>
    </source>
</evidence>
<dbReference type="GeneID" id="93336425"/>
<dbReference type="AlphaFoldDB" id="A0A3E2X387"/>
<accession>A0A3E2X387</accession>
<dbReference type="SUPFAM" id="SSF47413">
    <property type="entry name" value="lambda repressor-like DNA-binding domains"/>
    <property type="match status" value="1"/>
</dbReference>
<evidence type="ECO:0000259" key="1">
    <source>
        <dbReference type="PROSITE" id="PS50943"/>
    </source>
</evidence>
<dbReference type="PROSITE" id="PS50943">
    <property type="entry name" value="HTH_CROC1"/>
    <property type="match status" value="1"/>
</dbReference>
<reference evidence="2 3" key="1">
    <citation type="submission" date="2018-08" db="EMBL/GenBank/DDBJ databases">
        <title>A genome reference for cultivated species of the human gut microbiota.</title>
        <authorList>
            <person name="Zou Y."/>
            <person name="Xue W."/>
            <person name="Luo G."/>
        </authorList>
    </citation>
    <scope>NUCLEOTIDE SEQUENCE [LARGE SCALE GENOMIC DNA]</scope>
    <source>
        <strain evidence="2 3">AF19-21</strain>
    </source>
</reference>
<dbReference type="SMART" id="SM00530">
    <property type="entry name" value="HTH_XRE"/>
    <property type="match status" value="1"/>
</dbReference>
<evidence type="ECO:0000313" key="3">
    <source>
        <dbReference type="Proteomes" id="UP000261111"/>
    </source>
</evidence>
<dbReference type="Proteomes" id="UP000261111">
    <property type="component" value="Unassembled WGS sequence"/>
</dbReference>
<feature type="domain" description="HTH cro/C1-type" evidence="1">
    <location>
        <begin position="18"/>
        <end position="62"/>
    </location>
</feature>
<organism evidence="2 3">
    <name type="scientific">Hungatella hathewayi</name>
    <dbReference type="NCBI Taxonomy" id="154046"/>
    <lineage>
        <taxon>Bacteria</taxon>
        <taxon>Bacillati</taxon>
        <taxon>Bacillota</taxon>
        <taxon>Clostridia</taxon>
        <taxon>Lachnospirales</taxon>
        <taxon>Lachnospiraceae</taxon>
        <taxon>Hungatella</taxon>
    </lineage>
</organism>
<dbReference type="InterPro" id="IPR010982">
    <property type="entry name" value="Lambda_DNA-bd_dom_sf"/>
</dbReference>
<dbReference type="InterPro" id="IPR001387">
    <property type="entry name" value="Cro/C1-type_HTH"/>
</dbReference>
<dbReference type="Gene3D" id="1.10.260.40">
    <property type="entry name" value="lambda repressor-like DNA-binding domains"/>
    <property type="match status" value="1"/>
</dbReference>
<dbReference type="CDD" id="cd00093">
    <property type="entry name" value="HTH_XRE"/>
    <property type="match status" value="1"/>
</dbReference>
<sequence length="83" mass="9644">MNRKAIAKRLILLRGNRSREEVAKACGISISALAMYEQGERIPRDDIKIKIASYYNRTVDFIFFAKIEHEKCSEADKVPDERR</sequence>
<name>A0A3E2X387_9FIRM</name>